<proteinExistence type="predicted"/>
<accession>A0A2T4AIA2</accession>
<dbReference type="GeneID" id="36625663"/>
<reference evidence="1 2" key="1">
    <citation type="submission" date="2016-07" db="EMBL/GenBank/DDBJ databases">
        <title>Multiple horizontal gene transfer events from other fungi enriched the ability of initially mycotrophic Trichoderma (Ascomycota) to feed on dead plant biomass.</title>
        <authorList>
            <consortium name="DOE Joint Genome Institute"/>
            <person name="Aerts A."/>
            <person name="Atanasova L."/>
            <person name="Chenthamara K."/>
            <person name="Zhang J."/>
            <person name="Grujic M."/>
            <person name="Henrissat B."/>
            <person name="Kuo A."/>
            <person name="Salamov A."/>
            <person name="Lipzen A."/>
            <person name="Labutti K."/>
            <person name="Barry K."/>
            <person name="Miao Y."/>
            <person name="Rahimi M.J."/>
            <person name="Shen Q."/>
            <person name="Grigoriev I.V."/>
            <person name="Kubicek C.P."/>
            <person name="Druzhinina I.S."/>
        </authorList>
    </citation>
    <scope>NUCLEOTIDE SEQUENCE [LARGE SCALE GENOMIC DNA]</scope>
    <source>
        <strain evidence="1 2">CBS 226.95</strain>
    </source>
</reference>
<dbReference type="RefSeq" id="XP_024776478.1">
    <property type="nucleotide sequence ID" value="XM_024917094.1"/>
</dbReference>
<keyword evidence="2" id="KW-1185">Reference proteome</keyword>
<organism evidence="1 2">
    <name type="scientific">Trichoderma harzianum CBS 226.95</name>
    <dbReference type="NCBI Taxonomy" id="983964"/>
    <lineage>
        <taxon>Eukaryota</taxon>
        <taxon>Fungi</taxon>
        <taxon>Dikarya</taxon>
        <taxon>Ascomycota</taxon>
        <taxon>Pezizomycotina</taxon>
        <taxon>Sordariomycetes</taxon>
        <taxon>Hypocreomycetidae</taxon>
        <taxon>Hypocreales</taxon>
        <taxon>Hypocreaceae</taxon>
        <taxon>Trichoderma</taxon>
    </lineage>
</organism>
<evidence type="ECO:0000313" key="2">
    <source>
        <dbReference type="Proteomes" id="UP000241690"/>
    </source>
</evidence>
<sequence length="99" mass="10965">MAPLIIFFFSHAVVVHNCGLRSAESWSRSILTTQGAQNMQPDIIAVGARLALEASESCSHGFRSACSVNWLGKVFENRRRGTDTVGNRGIQQKFVGQWR</sequence>
<dbReference type="AlphaFoldDB" id="A0A2T4AIA2"/>
<dbReference type="EMBL" id="KZ679678">
    <property type="protein sequence ID" value="PTB56801.1"/>
    <property type="molecule type" value="Genomic_DNA"/>
</dbReference>
<gene>
    <name evidence="1" type="ORF">M431DRAFT_493276</name>
</gene>
<evidence type="ECO:0000313" key="1">
    <source>
        <dbReference type="EMBL" id="PTB56801.1"/>
    </source>
</evidence>
<dbReference type="Proteomes" id="UP000241690">
    <property type="component" value="Unassembled WGS sequence"/>
</dbReference>
<protein>
    <submittedName>
        <fullName evidence="1">Uncharacterized protein</fullName>
    </submittedName>
</protein>
<name>A0A2T4AIA2_TRIHA</name>